<reference evidence="1" key="1">
    <citation type="submission" date="2020-05" db="EMBL/GenBank/DDBJ databases">
        <title>Large-scale comparative analyses of tick genomes elucidate their genetic diversity and vector capacities.</title>
        <authorList>
            <person name="Jia N."/>
            <person name="Wang J."/>
            <person name="Shi W."/>
            <person name="Du L."/>
            <person name="Sun Y."/>
            <person name="Zhan W."/>
            <person name="Jiang J."/>
            <person name="Wang Q."/>
            <person name="Zhang B."/>
            <person name="Ji P."/>
            <person name="Sakyi L.B."/>
            <person name="Cui X."/>
            <person name="Yuan T."/>
            <person name="Jiang B."/>
            <person name="Yang W."/>
            <person name="Lam T.T.-Y."/>
            <person name="Chang Q."/>
            <person name="Ding S."/>
            <person name="Wang X."/>
            <person name="Zhu J."/>
            <person name="Ruan X."/>
            <person name="Zhao L."/>
            <person name="Wei J."/>
            <person name="Que T."/>
            <person name="Du C."/>
            <person name="Cheng J."/>
            <person name="Dai P."/>
            <person name="Han X."/>
            <person name="Huang E."/>
            <person name="Gao Y."/>
            <person name="Liu J."/>
            <person name="Shao H."/>
            <person name="Ye R."/>
            <person name="Li L."/>
            <person name="Wei W."/>
            <person name="Wang X."/>
            <person name="Wang C."/>
            <person name="Yang T."/>
            <person name="Huo Q."/>
            <person name="Li W."/>
            <person name="Guo W."/>
            <person name="Chen H."/>
            <person name="Zhou L."/>
            <person name="Ni X."/>
            <person name="Tian J."/>
            <person name="Zhou Y."/>
            <person name="Sheng Y."/>
            <person name="Liu T."/>
            <person name="Pan Y."/>
            <person name="Xia L."/>
            <person name="Li J."/>
            <person name="Zhao F."/>
            <person name="Cao W."/>
        </authorList>
    </citation>
    <scope>NUCLEOTIDE SEQUENCE</scope>
    <source>
        <strain evidence="1">Hyas-2018</strain>
    </source>
</reference>
<accession>A0ACB7SP74</accession>
<dbReference type="Proteomes" id="UP000821845">
    <property type="component" value="Chromosome 3"/>
</dbReference>
<evidence type="ECO:0000313" key="1">
    <source>
        <dbReference type="EMBL" id="KAH6936658.1"/>
    </source>
</evidence>
<keyword evidence="2" id="KW-1185">Reference proteome</keyword>
<evidence type="ECO:0000313" key="2">
    <source>
        <dbReference type="Proteomes" id="UP000821845"/>
    </source>
</evidence>
<gene>
    <name evidence="1" type="ORF">HPB50_020382</name>
</gene>
<protein>
    <submittedName>
        <fullName evidence="1">Uncharacterized protein</fullName>
    </submittedName>
</protein>
<comment type="caution">
    <text evidence="1">The sequence shown here is derived from an EMBL/GenBank/DDBJ whole genome shotgun (WGS) entry which is preliminary data.</text>
</comment>
<name>A0ACB7SP74_HYAAI</name>
<sequence length="120" mass="13125">MAQLEVGSGQDRSRRGSSAYTPTATAGRPFPPLFESAASSQRDCDAPASAAAFVLPRVLASFISIVFLFFFFIHRRSPLERAASLPFRCPMRQVGWLAAMGHLSARVSDKRKFSGEPECD</sequence>
<proteinExistence type="predicted"/>
<organism evidence="1 2">
    <name type="scientific">Hyalomma asiaticum</name>
    <name type="common">Tick</name>
    <dbReference type="NCBI Taxonomy" id="266040"/>
    <lineage>
        <taxon>Eukaryota</taxon>
        <taxon>Metazoa</taxon>
        <taxon>Ecdysozoa</taxon>
        <taxon>Arthropoda</taxon>
        <taxon>Chelicerata</taxon>
        <taxon>Arachnida</taxon>
        <taxon>Acari</taxon>
        <taxon>Parasitiformes</taxon>
        <taxon>Ixodida</taxon>
        <taxon>Ixodoidea</taxon>
        <taxon>Ixodidae</taxon>
        <taxon>Hyalomminae</taxon>
        <taxon>Hyalomma</taxon>
    </lineage>
</organism>
<dbReference type="EMBL" id="CM023483">
    <property type="protein sequence ID" value="KAH6936658.1"/>
    <property type="molecule type" value="Genomic_DNA"/>
</dbReference>